<dbReference type="AlphaFoldDB" id="A0A8H3KSU9"/>
<accession>A0A8H3KSU9</accession>
<gene>
    <name evidence="2" type="ORF">RCL2_000106800</name>
</gene>
<dbReference type="EMBL" id="BLAL01000006">
    <property type="protein sequence ID" value="GES73541.1"/>
    <property type="molecule type" value="Genomic_DNA"/>
</dbReference>
<feature type="region of interest" description="Disordered" evidence="1">
    <location>
        <begin position="61"/>
        <end position="90"/>
    </location>
</feature>
<evidence type="ECO:0000313" key="3">
    <source>
        <dbReference type="Proteomes" id="UP000615446"/>
    </source>
</evidence>
<comment type="caution">
    <text evidence="2">The sequence shown here is derived from an EMBL/GenBank/DDBJ whole genome shotgun (WGS) entry which is preliminary data.</text>
</comment>
<proteinExistence type="predicted"/>
<name>A0A8H3KSU9_9GLOM</name>
<sequence length="277" mass="31777">MLQKASIFEKTTQRGILDTLSTAAFIYFKASPIFTEEKAAVETLKQKGPIKFDEPEMEIKIPQWTNQTKKQPEDTTPAKKENDNQRKLKREGKKITCGAADKVITGIQVVDENIAKVRHIIVYVVPVEWTNEQILNALNSWGYTIKYEPILIKSYGCIHSTKYPSDAYKAINTLYEERQLIVFFEKHTDMLFALRTSFDIDNVIHNWSHGEPLENKSLRNTRHRLNEDSSSKKSQSHRPQGQNPGKNSNKQQISHKLKGFADVFNTLVDLLKKLASD</sequence>
<feature type="region of interest" description="Disordered" evidence="1">
    <location>
        <begin position="223"/>
        <end position="253"/>
    </location>
</feature>
<feature type="compositionally biased region" description="Polar residues" evidence="1">
    <location>
        <begin position="237"/>
        <end position="252"/>
    </location>
</feature>
<feature type="compositionally biased region" description="Basic and acidic residues" evidence="1">
    <location>
        <begin position="70"/>
        <end position="86"/>
    </location>
</feature>
<organism evidence="2 3">
    <name type="scientific">Rhizophagus clarus</name>
    <dbReference type="NCBI Taxonomy" id="94130"/>
    <lineage>
        <taxon>Eukaryota</taxon>
        <taxon>Fungi</taxon>
        <taxon>Fungi incertae sedis</taxon>
        <taxon>Mucoromycota</taxon>
        <taxon>Glomeromycotina</taxon>
        <taxon>Glomeromycetes</taxon>
        <taxon>Glomerales</taxon>
        <taxon>Glomeraceae</taxon>
        <taxon>Rhizophagus</taxon>
    </lineage>
</organism>
<evidence type="ECO:0000313" key="2">
    <source>
        <dbReference type="EMBL" id="GES73541.1"/>
    </source>
</evidence>
<dbReference type="Proteomes" id="UP000615446">
    <property type="component" value="Unassembled WGS sequence"/>
</dbReference>
<protein>
    <submittedName>
        <fullName evidence="2">Uncharacterized protein</fullName>
    </submittedName>
</protein>
<reference evidence="2" key="1">
    <citation type="submission" date="2019-10" db="EMBL/GenBank/DDBJ databases">
        <title>Conservation and host-specific expression of non-tandemly repeated heterogenous ribosome RNA gene in arbuscular mycorrhizal fungi.</title>
        <authorList>
            <person name="Maeda T."/>
            <person name="Kobayashi Y."/>
            <person name="Nakagawa T."/>
            <person name="Ezawa T."/>
            <person name="Yamaguchi K."/>
            <person name="Bino T."/>
            <person name="Nishimoto Y."/>
            <person name="Shigenobu S."/>
            <person name="Kawaguchi M."/>
        </authorList>
    </citation>
    <scope>NUCLEOTIDE SEQUENCE</scope>
    <source>
        <strain evidence="2">HR1</strain>
    </source>
</reference>
<evidence type="ECO:0000256" key="1">
    <source>
        <dbReference type="SAM" id="MobiDB-lite"/>
    </source>
</evidence>